<feature type="transmembrane region" description="Helical" evidence="11">
    <location>
        <begin position="175"/>
        <end position="194"/>
    </location>
</feature>
<name>A0ABD0TL44_LOXSC</name>
<sequence length="500" mass="58411">MTTSTMMPAQDKIREIYHHHIKKMFTWSYLKGLVINPGQLPFVAFLIIIAELAINILVVERVPYTEIDWKAYMQECEGFLNGTLDYSKLRGDTGPLVYPAGFVYIYSLFYFLTNQGENVKLAQYIFIGIYLLQLCFVLRIYIKTKKVPPYVLAFTILTSYRIHSIYVLRLFNDPIAVLLLFVSLNFFLDSKWYLGSIFYSLGVSVKMNILLYAPALFFFYLVNLGYKDTLKQLFVCGIIQLVLGLPFLISAPAAYIKGSFDLGRVFNHTWTVNYRFMDVEMFESKCFHLTLLGIHIMLLFIFLPMCIKYFKSYCRLKYVQKQVQPQIDAKNLENKRKAKLNKEAKRKLNKKPEEETLTQEQEDFLNSFESMLKKSNKGGKKAPKKQLELDEDVKYSIDFDILSQLFILPMFIINFIGIVCARSLHYQFYSWYFHSLPYLLWSTNYSVIVRFLLLALIEMCWNTYPSTNLTSALLHVCHITVLYGVYRKLSAELKLASKVQ</sequence>
<keyword evidence="8 11" id="KW-1133">Transmembrane helix</keyword>
<feature type="transmembrane region" description="Helical" evidence="11">
    <location>
        <begin position="469"/>
        <end position="486"/>
    </location>
</feature>
<evidence type="ECO:0000256" key="7">
    <source>
        <dbReference type="ARBA" id="ARBA00022824"/>
    </source>
</evidence>
<dbReference type="PANTHER" id="PTHR12646:SF0">
    <property type="entry name" value="DOL-P-MAN:MAN(5)GLCNAC(2)-PP-DOL ALPHA-1,3-MANNOSYLTRANSFERASE"/>
    <property type="match status" value="1"/>
</dbReference>
<dbReference type="PANTHER" id="PTHR12646">
    <property type="entry name" value="NOT56 - RELATED"/>
    <property type="match status" value="1"/>
</dbReference>
<evidence type="ECO:0000256" key="10">
    <source>
        <dbReference type="ARBA" id="ARBA00049506"/>
    </source>
</evidence>
<reference evidence="12 13" key="1">
    <citation type="submission" date="2024-06" db="EMBL/GenBank/DDBJ databases">
        <title>A chromosome-level genome assembly of beet webworm, Loxostege sticticalis.</title>
        <authorList>
            <person name="Zhang Y."/>
        </authorList>
    </citation>
    <scope>NUCLEOTIDE SEQUENCE [LARGE SCALE GENOMIC DNA]</scope>
    <source>
        <strain evidence="12">AQ028</strain>
        <tissue evidence="12">Male pupae</tissue>
    </source>
</reference>
<evidence type="ECO:0000256" key="5">
    <source>
        <dbReference type="ARBA" id="ARBA00022679"/>
    </source>
</evidence>
<comment type="subcellular location">
    <subcellularLocation>
        <location evidence="1">Endoplasmic reticulum membrane</location>
        <topology evidence="1">Multi-pass membrane protein</topology>
    </subcellularLocation>
</comment>
<evidence type="ECO:0000256" key="9">
    <source>
        <dbReference type="ARBA" id="ARBA00023136"/>
    </source>
</evidence>
<evidence type="ECO:0000256" key="6">
    <source>
        <dbReference type="ARBA" id="ARBA00022692"/>
    </source>
</evidence>
<evidence type="ECO:0000256" key="1">
    <source>
        <dbReference type="ARBA" id="ARBA00004477"/>
    </source>
</evidence>
<evidence type="ECO:0000256" key="2">
    <source>
        <dbReference type="ARBA" id="ARBA00004922"/>
    </source>
</evidence>
<dbReference type="InterPro" id="IPR007873">
    <property type="entry name" value="Glycosyltransferase_ALG3"/>
</dbReference>
<keyword evidence="4" id="KW-0328">Glycosyltransferase</keyword>
<gene>
    <name evidence="12" type="ORF">ABMA28_011943</name>
</gene>
<keyword evidence="9 11" id="KW-0472">Membrane</keyword>
<feature type="transmembrane region" description="Helical" evidence="11">
    <location>
        <begin position="96"/>
        <end position="112"/>
    </location>
</feature>
<keyword evidence="5" id="KW-0808">Transferase</keyword>
<comment type="caution">
    <text evidence="12">The sequence shown here is derived from an EMBL/GenBank/DDBJ whole genome shotgun (WGS) entry which is preliminary data.</text>
</comment>
<evidence type="ECO:0000313" key="13">
    <source>
        <dbReference type="Proteomes" id="UP001549921"/>
    </source>
</evidence>
<evidence type="ECO:0000256" key="4">
    <source>
        <dbReference type="ARBA" id="ARBA00022676"/>
    </source>
</evidence>
<dbReference type="Pfam" id="PF05208">
    <property type="entry name" value="ALG3"/>
    <property type="match status" value="1"/>
</dbReference>
<feature type="transmembrane region" description="Helical" evidence="11">
    <location>
        <begin position="287"/>
        <end position="307"/>
    </location>
</feature>
<dbReference type="EMBL" id="JBEDNZ010000003">
    <property type="protein sequence ID" value="KAL0850036.1"/>
    <property type="molecule type" value="Genomic_DNA"/>
</dbReference>
<organism evidence="12 13">
    <name type="scientific">Loxostege sticticalis</name>
    <name type="common">Beet webworm moth</name>
    <dbReference type="NCBI Taxonomy" id="481309"/>
    <lineage>
        <taxon>Eukaryota</taxon>
        <taxon>Metazoa</taxon>
        <taxon>Ecdysozoa</taxon>
        <taxon>Arthropoda</taxon>
        <taxon>Hexapoda</taxon>
        <taxon>Insecta</taxon>
        <taxon>Pterygota</taxon>
        <taxon>Neoptera</taxon>
        <taxon>Endopterygota</taxon>
        <taxon>Lepidoptera</taxon>
        <taxon>Glossata</taxon>
        <taxon>Ditrysia</taxon>
        <taxon>Pyraloidea</taxon>
        <taxon>Crambidae</taxon>
        <taxon>Pyraustinae</taxon>
        <taxon>Loxostege</taxon>
    </lineage>
</organism>
<dbReference type="GO" id="GO:0005789">
    <property type="term" value="C:endoplasmic reticulum membrane"/>
    <property type="evidence" value="ECO:0007669"/>
    <property type="project" value="UniProtKB-SubCell"/>
</dbReference>
<keyword evidence="6 11" id="KW-0812">Transmembrane</keyword>
<accession>A0ABD0TL44</accession>
<comment type="pathway">
    <text evidence="2">Protein modification; protein glycosylation.</text>
</comment>
<evidence type="ECO:0000256" key="3">
    <source>
        <dbReference type="ARBA" id="ARBA00011964"/>
    </source>
</evidence>
<feature type="transmembrane region" description="Helical" evidence="11">
    <location>
        <begin position="405"/>
        <end position="426"/>
    </location>
</feature>
<comment type="catalytic activity">
    <reaction evidence="10">
        <text>an alpha-D-Man-(1-&gt;2)-alpha-D-Man-(1-&gt;2)-alpha-D-Man-(1-&gt;3)-[alpha-D-Man-(1-&gt;6)]-beta-D-Man-(1-&gt;4)-beta-D-GlcNAc-(1-&gt;4)-alpha-D-GlcNAc-diphospho-di-trans,poly-cis-dolichol + a di-trans,poly-cis-dolichyl beta-D-mannosyl phosphate = an alpha-D-Man-(1-&gt;2)-alpha-D-Man-(1-&gt;2)-alpha-D-Man-(1-&gt;3)-[alpha-D-Man-(1-&gt;3)-alpha-D-Man-(1-&gt;6)]-beta-D-Man-(1-&gt;4)-beta-D-GlcNAc-(1-&gt;4)-alpha-D-GlcNAc-diphospho-di-trans,poly-cis-dolichol + a di-trans,poly-cis-dolichyl phosphate + H(+)</text>
        <dbReference type="Rhea" id="RHEA:29527"/>
        <dbReference type="Rhea" id="RHEA-COMP:19498"/>
        <dbReference type="Rhea" id="RHEA-COMP:19501"/>
        <dbReference type="Rhea" id="RHEA-COMP:19516"/>
        <dbReference type="Rhea" id="RHEA-COMP:19517"/>
        <dbReference type="ChEBI" id="CHEBI:15378"/>
        <dbReference type="ChEBI" id="CHEBI:57683"/>
        <dbReference type="ChEBI" id="CHEBI:58211"/>
        <dbReference type="ChEBI" id="CHEBI:132515"/>
        <dbReference type="ChEBI" id="CHEBI:132516"/>
        <dbReference type="EC" id="2.4.1.258"/>
    </reaction>
    <physiologicalReaction direction="left-to-right" evidence="10">
        <dbReference type="Rhea" id="RHEA:29528"/>
    </physiologicalReaction>
</comment>
<dbReference type="AlphaFoldDB" id="A0ABD0TL44"/>
<protein>
    <recommendedName>
        <fullName evidence="3">dolichyl-P-Man:Man5GlcNAc2-PP-dolichol alpha-1,3-mannosyltransferase</fullName>
        <ecNumber evidence="3">2.4.1.258</ecNumber>
    </recommendedName>
</protein>
<evidence type="ECO:0000256" key="11">
    <source>
        <dbReference type="SAM" id="Phobius"/>
    </source>
</evidence>
<keyword evidence="7" id="KW-0256">Endoplasmic reticulum</keyword>
<dbReference type="EC" id="2.4.1.258" evidence="3"/>
<evidence type="ECO:0000256" key="8">
    <source>
        <dbReference type="ARBA" id="ARBA00022989"/>
    </source>
</evidence>
<feature type="transmembrane region" description="Helical" evidence="11">
    <location>
        <begin position="124"/>
        <end position="142"/>
    </location>
</feature>
<dbReference type="Proteomes" id="UP001549921">
    <property type="component" value="Unassembled WGS sequence"/>
</dbReference>
<feature type="transmembrane region" description="Helical" evidence="11">
    <location>
        <begin position="209"/>
        <end position="226"/>
    </location>
</feature>
<proteinExistence type="predicted"/>
<feature type="transmembrane region" description="Helical" evidence="11">
    <location>
        <begin position="438"/>
        <end position="457"/>
    </location>
</feature>
<feature type="transmembrane region" description="Helical" evidence="11">
    <location>
        <begin position="233"/>
        <end position="256"/>
    </location>
</feature>
<feature type="transmembrane region" description="Helical" evidence="11">
    <location>
        <begin position="40"/>
        <end position="59"/>
    </location>
</feature>
<dbReference type="GO" id="GO:0052925">
    <property type="term" value="F:dol-P-Man:Man(5)GlcNAc(2)-PP-Dol alpha-1,3-mannosyltransferase activity"/>
    <property type="evidence" value="ECO:0007669"/>
    <property type="project" value="UniProtKB-EC"/>
</dbReference>
<evidence type="ECO:0000313" key="12">
    <source>
        <dbReference type="EMBL" id="KAL0850036.1"/>
    </source>
</evidence>